<comment type="caution">
    <text evidence="1">The sequence shown here is derived from an EMBL/GenBank/DDBJ whole genome shotgun (WGS) entry which is preliminary data.</text>
</comment>
<evidence type="ECO:0000313" key="2">
    <source>
        <dbReference type="Proteomes" id="UP001150603"/>
    </source>
</evidence>
<sequence>MSSRILSRARLSAARIAATQQLCRADLHSTAAAHGIFSRKVKELIANAQELPDPLTKADVPAVKRLTKRERRGGYKNGAGMHASVAIKAKNTEVAWGIWAFHTNRGQRNIDSRDGKAARRDLVDLIILLTESQTQQLSGSIFNPVDADKAVRQAETSSFRVVTALRQLFADSVRGVYDGKEANEEQKSESVTDLAQCGLGLGLESATDYERILDTVLAGVSSGVSNGNSPALTL</sequence>
<gene>
    <name evidence="1" type="ORF">FBU59_003122</name>
</gene>
<feature type="non-terminal residue" evidence="1">
    <location>
        <position position="234"/>
    </location>
</feature>
<keyword evidence="2" id="KW-1185">Reference proteome</keyword>
<reference evidence="1" key="1">
    <citation type="submission" date="2022-07" db="EMBL/GenBank/DDBJ databases">
        <title>Phylogenomic reconstructions and comparative analyses of Kickxellomycotina fungi.</title>
        <authorList>
            <person name="Reynolds N.K."/>
            <person name="Stajich J.E."/>
            <person name="Barry K."/>
            <person name="Grigoriev I.V."/>
            <person name="Crous P."/>
            <person name="Smith M.E."/>
        </authorList>
    </citation>
    <scope>NUCLEOTIDE SEQUENCE</scope>
    <source>
        <strain evidence="1">NRRL 5244</strain>
    </source>
</reference>
<accession>A0ACC1J9E7</accession>
<proteinExistence type="predicted"/>
<evidence type="ECO:0000313" key="1">
    <source>
        <dbReference type="EMBL" id="KAJ1942709.1"/>
    </source>
</evidence>
<name>A0ACC1J9E7_9FUNG</name>
<protein>
    <submittedName>
        <fullName evidence="1">Uncharacterized protein</fullName>
    </submittedName>
</protein>
<organism evidence="1 2">
    <name type="scientific">Linderina macrospora</name>
    <dbReference type="NCBI Taxonomy" id="4868"/>
    <lineage>
        <taxon>Eukaryota</taxon>
        <taxon>Fungi</taxon>
        <taxon>Fungi incertae sedis</taxon>
        <taxon>Zoopagomycota</taxon>
        <taxon>Kickxellomycotina</taxon>
        <taxon>Kickxellomycetes</taxon>
        <taxon>Kickxellales</taxon>
        <taxon>Kickxellaceae</taxon>
        <taxon>Linderina</taxon>
    </lineage>
</organism>
<dbReference type="Proteomes" id="UP001150603">
    <property type="component" value="Unassembled WGS sequence"/>
</dbReference>
<dbReference type="EMBL" id="JANBPW010001896">
    <property type="protein sequence ID" value="KAJ1942709.1"/>
    <property type="molecule type" value="Genomic_DNA"/>
</dbReference>